<comment type="caution">
    <text evidence="2">The sequence shown here is derived from an EMBL/GenBank/DDBJ whole genome shotgun (WGS) entry which is preliminary data.</text>
</comment>
<keyword evidence="1" id="KW-0732">Signal</keyword>
<sequence length="142" mass="16104">MSPTSSLSHVSPRFHLLLLLLFFLTAPRLSLSSKLGERTREPEFVRDFQIGASNRRRKFEEPHLASPDIAPPTPRVLSFYLYSYRWFVPSSRFQRSRRLPPVNASPLPSPLDSIGVSLDTADYASPPSSSFLSDWAERNPSE</sequence>
<proteinExistence type="predicted"/>
<dbReference type="EMBL" id="JBBWWQ010000001">
    <property type="protein sequence ID" value="KAK8957698.1"/>
    <property type="molecule type" value="Genomic_DNA"/>
</dbReference>
<protein>
    <submittedName>
        <fullName evidence="2">Uncharacterized protein</fullName>
    </submittedName>
</protein>
<gene>
    <name evidence="2" type="ORF">KSP39_PZI000584</name>
</gene>
<organism evidence="2 3">
    <name type="scientific">Platanthera zijinensis</name>
    <dbReference type="NCBI Taxonomy" id="2320716"/>
    <lineage>
        <taxon>Eukaryota</taxon>
        <taxon>Viridiplantae</taxon>
        <taxon>Streptophyta</taxon>
        <taxon>Embryophyta</taxon>
        <taxon>Tracheophyta</taxon>
        <taxon>Spermatophyta</taxon>
        <taxon>Magnoliopsida</taxon>
        <taxon>Liliopsida</taxon>
        <taxon>Asparagales</taxon>
        <taxon>Orchidaceae</taxon>
        <taxon>Orchidoideae</taxon>
        <taxon>Orchideae</taxon>
        <taxon>Orchidinae</taxon>
        <taxon>Platanthera</taxon>
    </lineage>
</organism>
<feature type="signal peptide" evidence="1">
    <location>
        <begin position="1"/>
        <end position="32"/>
    </location>
</feature>
<name>A0AAP0C247_9ASPA</name>
<accession>A0AAP0C247</accession>
<keyword evidence="3" id="KW-1185">Reference proteome</keyword>
<evidence type="ECO:0000313" key="2">
    <source>
        <dbReference type="EMBL" id="KAK8957698.1"/>
    </source>
</evidence>
<dbReference type="Proteomes" id="UP001418222">
    <property type="component" value="Unassembled WGS sequence"/>
</dbReference>
<feature type="chain" id="PRO_5042909792" evidence="1">
    <location>
        <begin position="33"/>
        <end position="142"/>
    </location>
</feature>
<evidence type="ECO:0000313" key="3">
    <source>
        <dbReference type="Proteomes" id="UP001418222"/>
    </source>
</evidence>
<evidence type="ECO:0000256" key="1">
    <source>
        <dbReference type="SAM" id="SignalP"/>
    </source>
</evidence>
<dbReference type="AlphaFoldDB" id="A0AAP0C247"/>
<reference evidence="2 3" key="1">
    <citation type="journal article" date="2022" name="Nat. Plants">
        <title>Genomes of leafy and leafless Platanthera orchids illuminate the evolution of mycoheterotrophy.</title>
        <authorList>
            <person name="Li M.H."/>
            <person name="Liu K.W."/>
            <person name="Li Z."/>
            <person name="Lu H.C."/>
            <person name="Ye Q.L."/>
            <person name="Zhang D."/>
            <person name="Wang J.Y."/>
            <person name="Li Y.F."/>
            <person name="Zhong Z.M."/>
            <person name="Liu X."/>
            <person name="Yu X."/>
            <person name="Liu D.K."/>
            <person name="Tu X.D."/>
            <person name="Liu B."/>
            <person name="Hao Y."/>
            <person name="Liao X.Y."/>
            <person name="Jiang Y.T."/>
            <person name="Sun W.H."/>
            <person name="Chen J."/>
            <person name="Chen Y.Q."/>
            <person name="Ai Y."/>
            <person name="Zhai J.W."/>
            <person name="Wu S.S."/>
            <person name="Zhou Z."/>
            <person name="Hsiao Y.Y."/>
            <person name="Wu W.L."/>
            <person name="Chen Y.Y."/>
            <person name="Lin Y.F."/>
            <person name="Hsu J.L."/>
            <person name="Li C.Y."/>
            <person name="Wang Z.W."/>
            <person name="Zhao X."/>
            <person name="Zhong W.Y."/>
            <person name="Ma X.K."/>
            <person name="Ma L."/>
            <person name="Huang J."/>
            <person name="Chen G.Z."/>
            <person name="Huang M.Z."/>
            <person name="Huang L."/>
            <person name="Peng D.H."/>
            <person name="Luo Y.B."/>
            <person name="Zou S.Q."/>
            <person name="Chen S.P."/>
            <person name="Lan S."/>
            <person name="Tsai W.C."/>
            <person name="Van de Peer Y."/>
            <person name="Liu Z.J."/>
        </authorList>
    </citation>
    <scope>NUCLEOTIDE SEQUENCE [LARGE SCALE GENOMIC DNA]</scope>
    <source>
        <strain evidence="2">Lor287</strain>
    </source>
</reference>